<comment type="caution">
    <text evidence="2">The sequence shown here is derived from an EMBL/GenBank/DDBJ whole genome shotgun (WGS) entry which is preliminary data.</text>
</comment>
<dbReference type="InterPro" id="IPR000626">
    <property type="entry name" value="Ubiquitin-like_dom"/>
</dbReference>
<dbReference type="PROSITE" id="PS50053">
    <property type="entry name" value="UBIQUITIN_2"/>
    <property type="match status" value="1"/>
</dbReference>
<dbReference type="Pfam" id="PF00240">
    <property type="entry name" value="ubiquitin"/>
    <property type="match status" value="1"/>
</dbReference>
<dbReference type="EMBL" id="SNRW01000843">
    <property type="protein sequence ID" value="KAA6398966.1"/>
    <property type="molecule type" value="Genomic_DNA"/>
</dbReference>
<dbReference type="Proteomes" id="UP000324800">
    <property type="component" value="Unassembled WGS sequence"/>
</dbReference>
<dbReference type="SUPFAM" id="SSF54236">
    <property type="entry name" value="Ubiquitin-like"/>
    <property type="match status" value="1"/>
</dbReference>
<dbReference type="AlphaFoldDB" id="A0A5J4WWP4"/>
<evidence type="ECO:0000259" key="1">
    <source>
        <dbReference type="PROSITE" id="PS50053"/>
    </source>
</evidence>
<evidence type="ECO:0000313" key="2">
    <source>
        <dbReference type="EMBL" id="KAA6398966.1"/>
    </source>
</evidence>
<proteinExistence type="predicted"/>
<reference evidence="2 3" key="1">
    <citation type="submission" date="2019-03" db="EMBL/GenBank/DDBJ databases">
        <title>Single cell metagenomics reveals metabolic interactions within the superorganism composed of flagellate Streblomastix strix and complex community of Bacteroidetes bacteria on its surface.</title>
        <authorList>
            <person name="Treitli S.C."/>
            <person name="Kolisko M."/>
            <person name="Husnik F."/>
            <person name="Keeling P."/>
            <person name="Hampl V."/>
        </authorList>
    </citation>
    <scope>NUCLEOTIDE SEQUENCE [LARGE SCALE GENOMIC DNA]</scope>
    <source>
        <strain evidence="2">ST1C</strain>
    </source>
</reference>
<sequence>MTDPGTAIEFEVDPNDKVGAIKQKIGEKTGIPVNRLTLLGEGRIFNVKQTFSEQGIVDGSTLHLAYSGPGG</sequence>
<dbReference type="OrthoDB" id="419317at2759"/>
<feature type="domain" description="Ubiquitin-like" evidence="1">
    <location>
        <begin position="1"/>
        <end position="71"/>
    </location>
</feature>
<protein>
    <recommendedName>
        <fullName evidence="1">Ubiquitin-like domain-containing protein</fullName>
    </recommendedName>
</protein>
<accession>A0A5J4WWP4</accession>
<organism evidence="2 3">
    <name type="scientific">Streblomastix strix</name>
    <dbReference type="NCBI Taxonomy" id="222440"/>
    <lineage>
        <taxon>Eukaryota</taxon>
        <taxon>Metamonada</taxon>
        <taxon>Preaxostyla</taxon>
        <taxon>Oxymonadida</taxon>
        <taxon>Streblomastigidae</taxon>
        <taxon>Streblomastix</taxon>
    </lineage>
</organism>
<gene>
    <name evidence="2" type="ORF">EZS28_005504</name>
</gene>
<name>A0A5J4WWP4_9EUKA</name>
<dbReference type="CDD" id="cd17039">
    <property type="entry name" value="Ubl_ubiquitin_like"/>
    <property type="match status" value="1"/>
</dbReference>
<evidence type="ECO:0000313" key="3">
    <source>
        <dbReference type="Proteomes" id="UP000324800"/>
    </source>
</evidence>
<dbReference type="InterPro" id="IPR029071">
    <property type="entry name" value="Ubiquitin-like_domsf"/>
</dbReference>
<dbReference type="Gene3D" id="3.10.20.90">
    <property type="entry name" value="Phosphatidylinositol 3-kinase Catalytic Subunit, Chain A, domain 1"/>
    <property type="match status" value="1"/>
</dbReference>